<proteinExistence type="predicted"/>
<dbReference type="InterPro" id="IPR001890">
    <property type="entry name" value="RNA-binding_CRM"/>
</dbReference>
<dbReference type="InterPro" id="IPR035920">
    <property type="entry name" value="YhbY-like_sf"/>
</dbReference>
<reference evidence="12" key="1">
    <citation type="submission" date="2020-06" db="EMBL/GenBank/DDBJ databases">
        <authorList>
            <person name="Li T."/>
            <person name="Hu X."/>
            <person name="Zhang T."/>
            <person name="Song X."/>
            <person name="Zhang H."/>
            <person name="Dai N."/>
            <person name="Sheng W."/>
            <person name="Hou X."/>
            <person name="Wei L."/>
        </authorList>
    </citation>
    <scope>NUCLEOTIDE SEQUENCE</scope>
    <source>
        <strain evidence="12">K16</strain>
        <tissue evidence="12">Leaf</tissue>
    </source>
</reference>
<dbReference type="PANTHER" id="PTHR31846:SF10">
    <property type="entry name" value="CHLOROPLASTIC GROUP IIA INTRON SPLICING FACILITATOR CRS1, CHLOROPLASTIC"/>
    <property type="match status" value="1"/>
</dbReference>
<keyword evidence="6 10" id="KW-0694">RNA-binding</keyword>
<evidence type="ECO:0000256" key="9">
    <source>
        <dbReference type="ARBA" id="ARBA00023274"/>
    </source>
</evidence>
<keyword evidence="3" id="KW-0934">Plastid</keyword>
<evidence type="ECO:0000256" key="6">
    <source>
        <dbReference type="ARBA" id="ARBA00022884"/>
    </source>
</evidence>
<keyword evidence="4" id="KW-0507">mRNA processing</keyword>
<protein>
    <submittedName>
        <fullName evidence="12">Chloroplastic group IIA intron splicing facilitator CRS1, chloroplastic</fullName>
    </submittedName>
</protein>
<evidence type="ECO:0000256" key="1">
    <source>
        <dbReference type="ARBA" id="ARBA00004229"/>
    </source>
</evidence>
<keyword evidence="9" id="KW-0687">Ribonucleoprotein</keyword>
<keyword evidence="8" id="KW-0508">mRNA splicing</keyword>
<name>A0AAE2BQ37_9LAMI</name>
<evidence type="ECO:0000256" key="4">
    <source>
        <dbReference type="ARBA" id="ARBA00022664"/>
    </source>
</evidence>
<dbReference type="EMBL" id="JACGWL010000010">
    <property type="protein sequence ID" value="KAK4393604.1"/>
    <property type="molecule type" value="Genomic_DNA"/>
</dbReference>
<dbReference type="SMART" id="SM01103">
    <property type="entry name" value="CRS1_YhbY"/>
    <property type="match status" value="3"/>
</dbReference>
<sequence length="605" mass="69186">MVKKEKVVRADELGLDEMLLERLRGEAATIRKWVKVKKAGLTQAVVDQVHFVWRKNELALLKFDLPLCRNMHRAREIVEMMTGGAVVWSNKDFLAVYRGCNYKSGSKNFWNIHRKSAGAEEIFSSTMNHRNTTTVVRVSPDGSGLDEMVREKDGEWESLHMPSLYEREADRLLDGLGPRFVDWWMQTPLPVDADLLPELVPGFKTPFRICPPFTRSKLTDAELTYLRKLARPLPTHFVLGRNRKLQGLAAAHPKMWEKCHIAKIALKWGIPNTDNEQMANELKARISGLWNPSEREEKEIIHFLNLTGGVLLLRNKFLIILYRGKDFIPSEEVGKVVAEREMELTRCQLQEETARLKASEAFSITDEDSVNSGIVGTLSEFQHIHSEIGNHKKRETEIELKKKIEKSAKILEKLKNASRFSEQDPDVEVISKEERQCLREMGLKIDSSLVLGSCFWSLQFSDQTSLEICSITMPSLKCLSYLRDNGFLKLLSSYSTFLPHEGIHQHWKHREIVKVVTMQKKLSQVMHTAKCLEAESGGILVNVIKLKEGHAIILYRGKNYKRPKSAAQNLLSKREALSRSLEIQRLGSLKFFANQKSRAISINFG</sequence>
<reference evidence="12" key="2">
    <citation type="journal article" date="2024" name="Plant">
        <title>Genomic evolution and insights into agronomic trait innovations of Sesamum species.</title>
        <authorList>
            <person name="Miao H."/>
            <person name="Wang L."/>
            <person name="Qu L."/>
            <person name="Liu H."/>
            <person name="Sun Y."/>
            <person name="Le M."/>
            <person name="Wang Q."/>
            <person name="Wei S."/>
            <person name="Zheng Y."/>
            <person name="Lin W."/>
            <person name="Duan Y."/>
            <person name="Cao H."/>
            <person name="Xiong S."/>
            <person name="Wang X."/>
            <person name="Wei L."/>
            <person name="Li C."/>
            <person name="Ma Q."/>
            <person name="Ju M."/>
            <person name="Zhao R."/>
            <person name="Li G."/>
            <person name="Mu C."/>
            <person name="Tian Q."/>
            <person name="Mei H."/>
            <person name="Zhang T."/>
            <person name="Gao T."/>
            <person name="Zhang H."/>
        </authorList>
    </citation>
    <scope>NUCLEOTIDE SEQUENCE</scope>
    <source>
        <strain evidence="12">K16</strain>
    </source>
</reference>
<accession>A0AAE2BQ37</accession>
<evidence type="ECO:0000256" key="10">
    <source>
        <dbReference type="PROSITE-ProRule" id="PRU00626"/>
    </source>
</evidence>
<dbReference type="GO" id="GO:0009507">
    <property type="term" value="C:chloroplast"/>
    <property type="evidence" value="ECO:0007669"/>
    <property type="project" value="UniProtKB-SubCell"/>
</dbReference>
<comment type="subcellular location">
    <subcellularLocation>
        <location evidence="1">Plastid</location>
        <location evidence="1">Chloroplast</location>
    </subcellularLocation>
</comment>
<evidence type="ECO:0000259" key="11">
    <source>
        <dbReference type="PROSITE" id="PS51295"/>
    </source>
</evidence>
<dbReference type="Proteomes" id="UP001289374">
    <property type="component" value="Unassembled WGS sequence"/>
</dbReference>
<keyword evidence="5" id="KW-0677">Repeat</keyword>
<dbReference type="GO" id="GO:0006397">
    <property type="term" value="P:mRNA processing"/>
    <property type="evidence" value="ECO:0007669"/>
    <property type="project" value="UniProtKB-KW"/>
</dbReference>
<dbReference type="PANTHER" id="PTHR31846">
    <property type="entry name" value="CRS1 / YHBY (CRM) DOMAIN-CONTAINING PROTEIN"/>
    <property type="match status" value="1"/>
</dbReference>
<dbReference type="GO" id="GO:0000373">
    <property type="term" value="P:Group II intron splicing"/>
    <property type="evidence" value="ECO:0007669"/>
    <property type="project" value="UniProtKB-ARBA"/>
</dbReference>
<feature type="domain" description="CRM" evidence="11">
    <location>
        <begin position="13"/>
        <end position="109"/>
    </location>
</feature>
<dbReference type="Pfam" id="PF01985">
    <property type="entry name" value="CRS1_YhbY"/>
    <property type="match status" value="3"/>
</dbReference>
<dbReference type="GO" id="GO:0003729">
    <property type="term" value="F:mRNA binding"/>
    <property type="evidence" value="ECO:0007669"/>
    <property type="project" value="InterPro"/>
</dbReference>
<dbReference type="InterPro" id="IPR045278">
    <property type="entry name" value="CRS1/CFM2/CFM3"/>
</dbReference>
<comment type="caution">
    <text evidence="12">The sequence shown here is derived from an EMBL/GenBank/DDBJ whole genome shotgun (WGS) entry which is preliminary data.</text>
</comment>
<dbReference type="Gene3D" id="3.30.110.60">
    <property type="entry name" value="YhbY-like"/>
    <property type="match status" value="3"/>
</dbReference>
<evidence type="ECO:0000256" key="2">
    <source>
        <dbReference type="ARBA" id="ARBA00022528"/>
    </source>
</evidence>
<evidence type="ECO:0000313" key="12">
    <source>
        <dbReference type="EMBL" id="KAK4393604.1"/>
    </source>
</evidence>
<keyword evidence="2" id="KW-0150">Chloroplast</keyword>
<feature type="domain" description="CRM" evidence="11">
    <location>
        <begin position="216"/>
        <end position="334"/>
    </location>
</feature>
<dbReference type="SUPFAM" id="SSF75471">
    <property type="entry name" value="YhbY-like"/>
    <property type="match status" value="3"/>
</dbReference>
<feature type="domain" description="CRM" evidence="11">
    <location>
        <begin position="458"/>
        <end position="567"/>
    </location>
</feature>
<gene>
    <name evidence="12" type="ORF">Sango_1831200</name>
</gene>
<evidence type="ECO:0000256" key="3">
    <source>
        <dbReference type="ARBA" id="ARBA00022640"/>
    </source>
</evidence>
<dbReference type="AlphaFoldDB" id="A0AAE2BQ37"/>
<organism evidence="12 13">
    <name type="scientific">Sesamum angolense</name>
    <dbReference type="NCBI Taxonomy" id="2727404"/>
    <lineage>
        <taxon>Eukaryota</taxon>
        <taxon>Viridiplantae</taxon>
        <taxon>Streptophyta</taxon>
        <taxon>Embryophyta</taxon>
        <taxon>Tracheophyta</taxon>
        <taxon>Spermatophyta</taxon>
        <taxon>Magnoliopsida</taxon>
        <taxon>eudicotyledons</taxon>
        <taxon>Gunneridae</taxon>
        <taxon>Pentapetalae</taxon>
        <taxon>asterids</taxon>
        <taxon>lamiids</taxon>
        <taxon>Lamiales</taxon>
        <taxon>Pedaliaceae</taxon>
        <taxon>Sesamum</taxon>
    </lineage>
</organism>
<evidence type="ECO:0000256" key="8">
    <source>
        <dbReference type="ARBA" id="ARBA00023187"/>
    </source>
</evidence>
<evidence type="ECO:0000256" key="7">
    <source>
        <dbReference type="ARBA" id="ARBA00022946"/>
    </source>
</evidence>
<dbReference type="PROSITE" id="PS51295">
    <property type="entry name" value="CRM"/>
    <property type="match status" value="3"/>
</dbReference>
<keyword evidence="7" id="KW-0809">Transit peptide</keyword>
<evidence type="ECO:0000256" key="5">
    <source>
        <dbReference type="ARBA" id="ARBA00022737"/>
    </source>
</evidence>
<evidence type="ECO:0000313" key="13">
    <source>
        <dbReference type="Proteomes" id="UP001289374"/>
    </source>
</evidence>
<dbReference type="GO" id="GO:1990904">
    <property type="term" value="C:ribonucleoprotein complex"/>
    <property type="evidence" value="ECO:0007669"/>
    <property type="project" value="UniProtKB-KW"/>
</dbReference>
<keyword evidence="13" id="KW-1185">Reference proteome</keyword>